<dbReference type="Gene3D" id="2.40.50.1070">
    <property type="match status" value="1"/>
</dbReference>
<feature type="active site" description="Nucleophile" evidence="4">
    <location>
        <position position="399"/>
    </location>
</feature>
<dbReference type="Proteomes" id="UP001529340">
    <property type="component" value="Unassembled WGS sequence"/>
</dbReference>
<dbReference type="PANTHER" id="PTHR11061:SF30">
    <property type="entry name" value="TRNA (URACIL(54)-C(5))-METHYLTRANSFERASE"/>
    <property type="match status" value="1"/>
</dbReference>
<dbReference type="PANTHER" id="PTHR11061">
    <property type="entry name" value="RNA M5U METHYLTRANSFERASE"/>
    <property type="match status" value="1"/>
</dbReference>
<dbReference type="InterPro" id="IPR010280">
    <property type="entry name" value="U5_MeTrfase_fam"/>
</dbReference>
<evidence type="ECO:0000259" key="6">
    <source>
        <dbReference type="PROSITE" id="PS50926"/>
    </source>
</evidence>
<dbReference type="InterPro" id="IPR030390">
    <property type="entry name" value="MeTrfase_TrmA_AS"/>
</dbReference>
<feature type="domain" description="TRAM" evidence="6">
    <location>
        <begin position="1"/>
        <end position="58"/>
    </location>
</feature>
<comment type="caution">
    <text evidence="7">The sequence shown here is derived from an EMBL/GenBank/DDBJ whole genome shotgun (WGS) entry which is preliminary data.</text>
</comment>
<keyword evidence="3 4" id="KW-0949">S-adenosyl-L-methionine</keyword>
<dbReference type="EC" id="2.1.1.190" evidence="7"/>
<reference evidence="7" key="2">
    <citation type="submission" date="2023-06" db="EMBL/GenBank/DDBJ databases">
        <authorList>
            <person name="Zeman M."/>
            <person name="Kubasova T."/>
            <person name="Jahodarova E."/>
            <person name="Nykrynova M."/>
            <person name="Rychlik I."/>
        </authorList>
    </citation>
    <scope>NUCLEOTIDE SEQUENCE</scope>
    <source>
        <strain evidence="7">ET39</strain>
    </source>
</reference>
<name>A0ABT7U8X0_9FIRM</name>
<feature type="active site" evidence="5">
    <location>
        <position position="399"/>
    </location>
</feature>
<dbReference type="InterPro" id="IPR029063">
    <property type="entry name" value="SAM-dependent_MTases_sf"/>
</dbReference>
<dbReference type="InterPro" id="IPR012340">
    <property type="entry name" value="NA-bd_OB-fold"/>
</dbReference>
<evidence type="ECO:0000256" key="2">
    <source>
        <dbReference type="ARBA" id="ARBA00022679"/>
    </source>
</evidence>
<keyword evidence="2 4" id="KW-0808">Transferase</keyword>
<dbReference type="CDD" id="cd02440">
    <property type="entry name" value="AdoMet_MTases"/>
    <property type="match status" value="1"/>
</dbReference>
<dbReference type="GO" id="GO:0008168">
    <property type="term" value="F:methyltransferase activity"/>
    <property type="evidence" value="ECO:0007669"/>
    <property type="project" value="UniProtKB-KW"/>
</dbReference>
<dbReference type="SUPFAM" id="SSF50249">
    <property type="entry name" value="Nucleic acid-binding proteins"/>
    <property type="match status" value="1"/>
</dbReference>
<dbReference type="EMBL" id="JAUDCG010000001">
    <property type="protein sequence ID" value="MDM8156078.1"/>
    <property type="molecule type" value="Genomic_DNA"/>
</dbReference>
<dbReference type="InterPro" id="IPR002792">
    <property type="entry name" value="TRAM_dom"/>
</dbReference>
<accession>A0ABT7U8X0</accession>
<feature type="binding site" evidence="4">
    <location>
        <position position="303"/>
    </location>
    <ligand>
        <name>S-adenosyl-L-methionine</name>
        <dbReference type="ChEBI" id="CHEBI:59789"/>
    </ligand>
</feature>
<dbReference type="Pfam" id="PF01938">
    <property type="entry name" value="TRAM"/>
    <property type="match status" value="1"/>
</dbReference>
<dbReference type="Gene3D" id="3.40.50.150">
    <property type="entry name" value="Vaccinia Virus protein VP39"/>
    <property type="match status" value="1"/>
</dbReference>
<keyword evidence="8" id="KW-1185">Reference proteome</keyword>
<evidence type="ECO:0000313" key="8">
    <source>
        <dbReference type="Proteomes" id="UP001529340"/>
    </source>
</evidence>
<organism evidence="7 8">
    <name type="scientific">Amedibacillus dolichus</name>
    <dbReference type="NCBI Taxonomy" id="31971"/>
    <lineage>
        <taxon>Bacteria</taxon>
        <taxon>Bacillati</taxon>
        <taxon>Bacillota</taxon>
        <taxon>Erysipelotrichia</taxon>
        <taxon>Erysipelotrichales</taxon>
        <taxon>Erysipelotrichaceae</taxon>
        <taxon>Amedibacillus</taxon>
    </lineage>
</organism>
<dbReference type="SUPFAM" id="SSF53335">
    <property type="entry name" value="S-adenosyl-L-methionine-dependent methyltransferases"/>
    <property type="match status" value="1"/>
</dbReference>
<feature type="binding site" evidence="4">
    <location>
        <position position="274"/>
    </location>
    <ligand>
        <name>S-adenosyl-L-methionine</name>
        <dbReference type="ChEBI" id="CHEBI:59789"/>
    </ligand>
</feature>
<dbReference type="Pfam" id="PF05958">
    <property type="entry name" value="tRNA_U5-meth_tr"/>
    <property type="match status" value="1"/>
</dbReference>
<evidence type="ECO:0000256" key="3">
    <source>
        <dbReference type="ARBA" id="ARBA00022691"/>
    </source>
</evidence>
<protein>
    <submittedName>
        <fullName evidence="7">23S rRNA (Uracil(1939)-C(5))-methyltransferase RlmD</fullName>
        <ecNumber evidence="7">2.1.1.190</ecNumber>
    </submittedName>
</protein>
<sequence length="547" mass="61787">MKKNDAFLTTCENYTYEGLGVVRVDGFPLFVKGLLAGERAWVAVTKLKKTYGYARIVEVLDASPQRRQPSCPLAARCGGCQLQHMSYEEQLRFKRQKVQDVIDRIAQLPLEVRPVRGMEIPYFYRNKAQIPFRMEKGELHSGFYRINSNDIIDMEVCAIQSHAINAVYADVCRLLKERPALWEGLRHVLIKHAFEGKELMVVFISRPSGPSAWKELATELMRLHPQITSVLLNINDRSDNVILGEEEILLAGRAYIEDQMEGLSFHISAKSFYQVNPPQTRVLYQTALEACGLSGTETVLDLYCGVGTISLFLARHAKKVVGIEIVEPAIRNAKENARRNGITNVEFICSDAAAYARTVVQEGIHPDVICVDPPRKGCAKSVLEDIVRMAPKRIVYVSCDPGTLARDLRILEDLGYETKWIQPVDMFPQTHSVETVVLLSHKKPDSTISVKVEFGEGEGKVPLDNIAKRAEAYKPKERVTYKMIKEYIEAKYGFKVHTAYIAEIKRSLGLPMYDAPNAVEELKQPRKHPTAEKVEAIKDALKHFEII</sequence>
<dbReference type="PROSITE" id="PS51687">
    <property type="entry name" value="SAM_MT_RNA_M5U"/>
    <property type="match status" value="1"/>
</dbReference>
<gene>
    <name evidence="7" type="primary">rlmD</name>
    <name evidence="7" type="ORF">QUV96_00320</name>
</gene>
<feature type="binding site" evidence="4">
    <location>
        <position position="372"/>
    </location>
    <ligand>
        <name>S-adenosyl-L-methionine</name>
        <dbReference type="ChEBI" id="CHEBI:59789"/>
    </ligand>
</feature>
<evidence type="ECO:0000256" key="1">
    <source>
        <dbReference type="ARBA" id="ARBA00022603"/>
    </source>
</evidence>
<comment type="similarity">
    <text evidence="4">Belongs to the class I-like SAM-binding methyltransferase superfamily. RNA M5U methyltransferase family.</text>
</comment>
<dbReference type="PROSITE" id="PS50926">
    <property type="entry name" value="TRAM"/>
    <property type="match status" value="1"/>
</dbReference>
<dbReference type="PROSITE" id="PS01230">
    <property type="entry name" value="TRMA_1"/>
    <property type="match status" value="1"/>
</dbReference>
<feature type="binding site" evidence="4">
    <location>
        <position position="324"/>
    </location>
    <ligand>
        <name>S-adenosyl-L-methionine</name>
        <dbReference type="ChEBI" id="CHEBI:59789"/>
    </ligand>
</feature>
<evidence type="ECO:0000256" key="4">
    <source>
        <dbReference type="PROSITE-ProRule" id="PRU01024"/>
    </source>
</evidence>
<evidence type="ECO:0000313" key="7">
    <source>
        <dbReference type="EMBL" id="MDM8156078.1"/>
    </source>
</evidence>
<reference evidence="7" key="1">
    <citation type="submission" date="2023-06" db="EMBL/GenBank/DDBJ databases">
        <title>Identification and characterization of horizontal gene transfer across gut microbiota members of farm animals based on homology search.</title>
        <authorList>
            <person name="Schwarzerova J."/>
            <person name="Nykrynova M."/>
            <person name="Jureckova K."/>
            <person name="Cejkova D."/>
            <person name="Rychlik I."/>
        </authorList>
    </citation>
    <scope>NUCLEOTIDE SEQUENCE</scope>
    <source>
        <strain evidence="7">ET39</strain>
    </source>
</reference>
<proteinExistence type="inferred from homology"/>
<keyword evidence="1 4" id="KW-0489">Methyltransferase</keyword>
<dbReference type="NCBIfam" id="TIGR00479">
    <property type="entry name" value="rumA"/>
    <property type="match status" value="1"/>
</dbReference>
<dbReference type="GO" id="GO:0032259">
    <property type="term" value="P:methylation"/>
    <property type="evidence" value="ECO:0007669"/>
    <property type="project" value="UniProtKB-KW"/>
</dbReference>
<dbReference type="Gene3D" id="2.40.50.140">
    <property type="entry name" value="Nucleic acid-binding proteins"/>
    <property type="match status" value="1"/>
</dbReference>
<evidence type="ECO:0000256" key="5">
    <source>
        <dbReference type="PROSITE-ProRule" id="PRU10015"/>
    </source>
</evidence>
<dbReference type="RefSeq" id="WP_289606550.1">
    <property type="nucleotide sequence ID" value="NZ_JAUDCG010000001.1"/>
</dbReference>